<reference evidence="2 3" key="1">
    <citation type="submission" date="2023-03" db="EMBL/GenBank/DDBJ databases">
        <title>WGS of Gossypium arboreum.</title>
        <authorList>
            <person name="Yu D."/>
        </authorList>
    </citation>
    <scope>NUCLEOTIDE SEQUENCE [LARGE SCALE GENOMIC DNA]</scope>
    <source>
        <tissue evidence="2">Leaf</tissue>
    </source>
</reference>
<name>A0ABR0PIG9_GOSAR</name>
<comment type="caution">
    <text evidence="2">The sequence shown here is derived from an EMBL/GenBank/DDBJ whole genome shotgun (WGS) entry which is preliminary data.</text>
</comment>
<accession>A0ABR0PIG9</accession>
<proteinExistence type="predicted"/>
<dbReference type="EMBL" id="JARKNE010000006">
    <property type="protein sequence ID" value="KAK5824144.1"/>
    <property type="molecule type" value="Genomic_DNA"/>
</dbReference>
<dbReference type="Proteomes" id="UP001358586">
    <property type="component" value="Chromosome 6"/>
</dbReference>
<feature type="region of interest" description="Disordered" evidence="1">
    <location>
        <begin position="61"/>
        <end position="87"/>
    </location>
</feature>
<evidence type="ECO:0000256" key="1">
    <source>
        <dbReference type="SAM" id="MobiDB-lite"/>
    </source>
</evidence>
<protein>
    <submittedName>
        <fullName evidence="2">Uncharacterized protein</fullName>
    </submittedName>
</protein>
<sequence length="138" mass="15291">MAFADPTTSKIAIMLNQKSLHATFVNNSQNWAFNLEDRLVHFIKTSLSMVDYVQHERERQESQQQLFGASLSRSQTQKSGKGRALYPHPHVVGSTHGAKSMHARQTGSIHVVLKEGKQLQPAIVCILAMPALKTGAKN</sequence>
<organism evidence="2 3">
    <name type="scientific">Gossypium arboreum</name>
    <name type="common">Tree cotton</name>
    <name type="synonym">Gossypium nanking</name>
    <dbReference type="NCBI Taxonomy" id="29729"/>
    <lineage>
        <taxon>Eukaryota</taxon>
        <taxon>Viridiplantae</taxon>
        <taxon>Streptophyta</taxon>
        <taxon>Embryophyta</taxon>
        <taxon>Tracheophyta</taxon>
        <taxon>Spermatophyta</taxon>
        <taxon>Magnoliopsida</taxon>
        <taxon>eudicotyledons</taxon>
        <taxon>Gunneridae</taxon>
        <taxon>Pentapetalae</taxon>
        <taxon>rosids</taxon>
        <taxon>malvids</taxon>
        <taxon>Malvales</taxon>
        <taxon>Malvaceae</taxon>
        <taxon>Malvoideae</taxon>
        <taxon>Gossypium</taxon>
    </lineage>
</organism>
<keyword evidence="3" id="KW-1185">Reference proteome</keyword>
<evidence type="ECO:0000313" key="2">
    <source>
        <dbReference type="EMBL" id="KAK5824144.1"/>
    </source>
</evidence>
<gene>
    <name evidence="2" type="ORF">PVK06_018907</name>
</gene>
<evidence type="ECO:0000313" key="3">
    <source>
        <dbReference type="Proteomes" id="UP001358586"/>
    </source>
</evidence>